<protein>
    <submittedName>
        <fullName evidence="2">Uncharacterized protein</fullName>
    </submittedName>
</protein>
<accession>A0A4S4KD68</accession>
<reference evidence="2 3" key="1">
    <citation type="submission" date="2019-02" db="EMBL/GenBank/DDBJ databases">
        <title>Genome sequencing of the rare red list fungi Phlebia centrifuga.</title>
        <authorList>
            <person name="Buettner E."/>
            <person name="Kellner H."/>
        </authorList>
    </citation>
    <scope>NUCLEOTIDE SEQUENCE [LARGE SCALE GENOMIC DNA]</scope>
    <source>
        <strain evidence="2 3">DSM 108282</strain>
    </source>
</reference>
<evidence type="ECO:0000256" key="1">
    <source>
        <dbReference type="SAM" id="MobiDB-lite"/>
    </source>
</evidence>
<keyword evidence="3" id="KW-1185">Reference proteome</keyword>
<comment type="caution">
    <text evidence="2">The sequence shown here is derived from an EMBL/GenBank/DDBJ whole genome shotgun (WGS) entry which is preliminary data.</text>
</comment>
<name>A0A4S4KD68_9APHY</name>
<dbReference type="AlphaFoldDB" id="A0A4S4KD68"/>
<gene>
    <name evidence="2" type="ORF">EW026_g5727</name>
</gene>
<feature type="compositionally biased region" description="Basic and acidic residues" evidence="1">
    <location>
        <begin position="403"/>
        <end position="422"/>
    </location>
</feature>
<dbReference type="EMBL" id="SGPJ01000268">
    <property type="protein sequence ID" value="THG96028.1"/>
    <property type="molecule type" value="Genomic_DNA"/>
</dbReference>
<feature type="region of interest" description="Disordered" evidence="1">
    <location>
        <begin position="322"/>
        <end position="439"/>
    </location>
</feature>
<evidence type="ECO:0000313" key="3">
    <source>
        <dbReference type="Proteomes" id="UP000309038"/>
    </source>
</evidence>
<sequence>MSAHSTIELLNEPFGEPAYWDRDILSDACKSIPTKPLELTIVMLECGGAPIGLTFCEISQSEYREDLLNVYQVRMRGVLVIKSLHWLNDHGKQVIQQALKKRKGCQKLSLEELYDTSSGKARHSHRTIKIWIQAVKDKLPAAYLVPSGLVPDGLMLKTLDRHRWYQVTNMEAETYARSRRYLSRFRLYRVMRDIIEADEKESGIETPSVERTPEWYVRGYLKYQIHSETESRRRLIHDSSDSEIEAGQDGLLAGNKQHKLRHICAAEVRSLFAMHAKWIIKDQREQLHSTRKKLLINVDLWEAWSRKIDSWQEKAAKTGLTFGVFPEGDEIQPTPEADSSDADDYTPQAPVSRSSTKRRKLNHPYTLRSTVSSEGQHAYTGGSTRLHPTLASEPIIVESSSDELSHDSEFSEHSQASDHPSSDSDDSPPPSPPSPTLLAQIPPELMRPLELPAFGFTWYCPVARCHYKVDLLNPTEENCRGIDAVDVHELKRGKWSMSTPQVQLIFERMVSVHYGDHLNSSGIIISETGTSITLKLETTIMQPPT</sequence>
<evidence type="ECO:0000313" key="2">
    <source>
        <dbReference type="EMBL" id="THG96028.1"/>
    </source>
</evidence>
<proteinExistence type="predicted"/>
<organism evidence="2 3">
    <name type="scientific">Hermanssonia centrifuga</name>
    <dbReference type="NCBI Taxonomy" id="98765"/>
    <lineage>
        <taxon>Eukaryota</taxon>
        <taxon>Fungi</taxon>
        <taxon>Dikarya</taxon>
        <taxon>Basidiomycota</taxon>
        <taxon>Agaricomycotina</taxon>
        <taxon>Agaricomycetes</taxon>
        <taxon>Polyporales</taxon>
        <taxon>Meruliaceae</taxon>
        <taxon>Hermanssonia</taxon>
    </lineage>
</organism>
<dbReference type="Proteomes" id="UP000309038">
    <property type="component" value="Unassembled WGS sequence"/>
</dbReference>